<dbReference type="Pfam" id="PF13568">
    <property type="entry name" value="OMP_b-brl_2"/>
    <property type="match status" value="1"/>
</dbReference>
<accession>A0ABW4ZIK2</accession>
<protein>
    <submittedName>
        <fullName evidence="3">Porin family protein</fullName>
    </submittedName>
</protein>
<evidence type="ECO:0000313" key="3">
    <source>
        <dbReference type="EMBL" id="MFD2161631.1"/>
    </source>
</evidence>
<dbReference type="InterPro" id="IPR025665">
    <property type="entry name" value="Beta-barrel_OMP_2"/>
</dbReference>
<feature type="domain" description="Outer membrane protein beta-barrel" evidence="2">
    <location>
        <begin position="18"/>
        <end position="173"/>
    </location>
</feature>
<evidence type="ECO:0000259" key="2">
    <source>
        <dbReference type="Pfam" id="PF13568"/>
    </source>
</evidence>
<dbReference type="EMBL" id="JBHUHZ010000001">
    <property type="protein sequence ID" value="MFD2161631.1"/>
    <property type="molecule type" value="Genomic_DNA"/>
</dbReference>
<evidence type="ECO:0000256" key="1">
    <source>
        <dbReference type="SAM" id="SignalP"/>
    </source>
</evidence>
<proteinExistence type="predicted"/>
<keyword evidence="4" id="KW-1185">Reference proteome</keyword>
<evidence type="ECO:0000313" key="4">
    <source>
        <dbReference type="Proteomes" id="UP001597387"/>
    </source>
</evidence>
<feature type="signal peptide" evidence="1">
    <location>
        <begin position="1"/>
        <end position="19"/>
    </location>
</feature>
<feature type="chain" id="PRO_5046558689" evidence="1">
    <location>
        <begin position="20"/>
        <end position="195"/>
    </location>
</feature>
<sequence length="195" mass="21208">MKRIALSGLLLLASVTTFAQFTLGLKTGVNLATLKGDVGDESNRLGYQAGAWARFGGAGFYLQPEVYLGSKGGEFGSINQDGTTYHGEGKVNFTTLDIPVLLGNKFGFDKLNFRIMAGPVISFVLDKSAKENFEVATDFNNYKDQTIGLQTGAGVDLGNISVDLRYEKGLSNINKSGQYDQKQNLWHLSLGYKLF</sequence>
<dbReference type="RefSeq" id="WP_255898877.1">
    <property type="nucleotide sequence ID" value="NZ_JAFMZO010000001.1"/>
</dbReference>
<name>A0ABW4ZIK2_9SPHI</name>
<dbReference type="Proteomes" id="UP001597387">
    <property type="component" value="Unassembled WGS sequence"/>
</dbReference>
<comment type="caution">
    <text evidence="3">The sequence shown here is derived from an EMBL/GenBank/DDBJ whole genome shotgun (WGS) entry which is preliminary data.</text>
</comment>
<gene>
    <name evidence="3" type="ORF">ACFSJU_04450</name>
</gene>
<keyword evidence="1" id="KW-0732">Signal</keyword>
<organism evidence="3 4">
    <name type="scientific">Paradesertivirga mongoliensis</name>
    <dbReference type="NCBI Taxonomy" id="2100740"/>
    <lineage>
        <taxon>Bacteria</taxon>
        <taxon>Pseudomonadati</taxon>
        <taxon>Bacteroidota</taxon>
        <taxon>Sphingobacteriia</taxon>
        <taxon>Sphingobacteriales</taxon>
        <taxon>Sphingobacteriaceae</taxon>
        <taxon>Paradesertivirga</taxon>
    </lineage>
</organism>
<reference evidence="4" key="1">
    <citation type="journal article" date="2019" name="Int. J. Syst. Evol. Microbiol.">
        <title>The Global Catalogue of Microorganisms (GCM) 10K type strain sequencing project: providing services to taxonomists for standard genome sequencing and annotation.</title>
        <authorList>
            <consortium name="The Broad Institute Genomics Platform"/>
            <consortium name="The Broad Institute Genome Sequencing Center for Infectious Disease"/>
            <person name="Wu L."/>
            <person name="Ma J."/>
        </authorList>
    </citation>
    <scope>NUCLEOTIDE SEQUENCE [LARGE SCALE GENOMIC DNA]</scope>
    <source>
        <strain evidence="4">KCTC 42217</strain>
    </source>
</reference>